<accession>A0A7G5XEW9</accession>
<dbReference type="Pfam" id="PF13529">
    <property type="entry name" value="Peptidase_C39_2"/>
    <property type="match status" value="1"/>
</dbReference>
<reference evidence="4" key="1">
    <citation type="submission" date="2020-08" db="EMBL/GenBank/DDBJ databases">
        <title>Lacibacter sp. S13-6-6 genome sequencing.</title>
        <authorList>
            <person name="Jin L."/>
        </authorList>
    </citation>
    <scope>NUCLEOTIDE SEQUENCE [LARGE SCALE GENOMIC DNA]</scope>
    <source>
        <strain evidence="4">S13-6-6</strain>
    </source>
</reference>
<evidence type="ECO:0000313" key="4">
    <source>
        <dbReference type="Proteomes" id="UP000515344"/>
    </source>
</evidence>
<evidence type="ECO:0000259" key="2">
    <source>
        <dbReference type="Pfam" id="PF13529"/>
    </source>
</evidence>
<evidence type="ECO:0000313" key="3">
    <source>
        <dbReference type="EMBL" id="QNA44022.1"/>
    </source>
</evidence>
<feature type="signal peptide" evidence="1">
    <location>
        <begin position="1"/>
        <end position="23"/>
    </location>
</feature>
<evidence type="ECO:0000256" key="1">
    <source>
        <dbReference type="SAM" id="SignalP"/>
    </source>
</evidence>
<dbReference type="PROSITE" id="PS51257">
    <property type="entry name" value="PROKAR_LIPOPROTEIN"/>
    <property type="match status" value="1"/>
</dbReference>
<dbReference type="AlphaFoldDB" id="A0A7G5XEW9"/>
<dbReference type="EMBL" id="CP060007">
    <property type="protein sequence ID" value="QNA44022.1"/>
    <property type="molecule type" value="Genomic_DNA"/>
</dbReference>
<keyword evidence="1" id="KW-0732">Signal</keyword>
<name>A0A7G5XEW9_9BACT</name>
<feature type="domain" description="Peptidase C39-like" evidence="2">
    <location>
        <begin position="34"/>
        <end position="160"/>
    </location>
</feature>
<protein>
    <submittedName>
        <fullName evidence="3">C39 family peptidase</fullName>
    </submittedName>
</protein>
<feature type="chain" id="PRO_5028945641" evidence="1">
    <location>
        <begin position="24"/>
        <end position="194"/>
    </location>
</feature>
<organism evidence="3 4">
    <name type="scientific">Lacibacter sediminis</name>
    <dbReference type="NCBI Taxonomy" id="2760713"/>
    <lineage>
        <taxon>Bacteria</taxon>
        <taxon>Pseudomonadati</taxon>
        <taxon>Bacteroidota</taxon>
        <taxon>Chitinophagia</taxon>
        <taxon>Chitinophagales</taxon>
        <taxon>Chitinophagaceae</taxon>
        <taxon>Lacibacter</taxon>
    </lineage>
</organism>
<sequence length="194" mass="21661">MKKHTHLMALGLFILFISSCCKPEVIGSVANTLRPQQTNNWCWAATTQMLAQHVGISVNQCDLANQRFGRTDCCNNQGRAACPKTDSCNRPGWLMLTEVGMTFSETQTARSWEDMRKQIYCSKKPMGYAYGTPGVVGHVLVIKGYITVGTTNYLVLNDPWAPCAGEERLITYEQYADPAGTATHWNTWYNIAKP</sequence>
<keyword evidence="4" id="KW-1185">Reference proteome</keyword>
<gene>
    <name evidence="3" type="ORF">H4075_18390</name>
</gene>
<dbReference type="KEGG" id="lacs:H4075_18390"/>
<proteinExistence type="predicted"/>
<dbReference type="RefSeq" id="WP_182802284.1">
    <property type="nucleotide sequence ID" value="NZ_CP060007.1"/>
</dbReference>
<dbReference type="Proteomes" id="UP000515344">
    <property type="component" value="Chromosome"/>
</dbReference>
<dbReference type="InterPro" id="IPR039564">
    <property type="entry name" value="Peptidase_C39-like"/>
</dbReference>